<dbReference type="PANTHER" id="PTHR44167">
    <property type="entry name" value="OVARIAN-SPECIFIC SERINE/THREONINE-PROTEIN KINASE LOK-RELATED"/>
    <property type="match status" value="1"/>
</dbReference>
<comment type="caution">
    <text evidence="2">The sequence shown here is derived from an EMBL/GenBank/DDBJ whole genome shotgun (WGS) entry which is preliminary data.</text>
</comment>
<dbReference type="SUPFAM" id="SSF56112">
    <property type="entry name" value="Protein kinase-like (PK-like)"/>
    <property type="match status" value="1"/>
</dbReference>
<dbReference type="EMBL" id="JBHSCZ010000001">
    <property type="protein sequence ID" value="MFC4262327.1"/>
    <property type="molecule type" value="Genomic_DNA"/>
</dbReference>
<sequence>MTNPFLDLPEDQISAVHALEGKTLSTGWKVIEKAKAKPGSTGGGFSVCYIVEKGGQKGFLKALNILSFLRDDKKDVLNAMTEMLNTFNFEKEILIRCGNRNLSKISKLLEASQENFPGYIAANVYYMIFEKADSDVRNHLNFTNEIDLAWKLRSLHNVATGIKQLHSIEISHQDIKPSNIFVFETLISKLGDLGRSLCQTLASPHSELDFAGDNRYAPPEVFHRFILPDWKDKVFAIDCYLLGSMASYYFTGQSMTALLSTNLSRQINILSLDFENALPYWQVAYDAALNTINQHLVGYNQAEKLIETIRMLSNPDPRKRGHPKNFNNNGNGNHFQLERFVEIFNLLATKAEYNLIN</sequence>
<feature type="domain" description="Protein kinase" evidence="1">
    <location>
        <begin position="34"/>
        <end position="337"/>
    </location>
</feature>
<reference evidence="3" key="1">
    <citation type="journal article" date="2019" name="Int. J. Syst. Evol. Microbiol.">
        <title>The Global Catalogue of Microorganisms (GCM) 10K type strain sequencing project: providing services to taxonomists for standard genome sequencing and annotation.</title>
        <authorList>
            <consortium name="The Broad Institute Genomics Platform"/>
            <consortium name="The Broad Institute Genome Sequencing Center for Infectious Disease"/>
            <person name="Wu L."/>
            <person name="Ma J."/>
        </authorList>
    </citation>
    <scope>NUCLEOTIDE SEQUENCE [LARGE SCALE GENOMIC DNA]</scope>
    <source>
        <strain evidence="3">CECT 8289</strain>
    </source>
</reference>
<dbReference type="Pfam" id="PF00069">
    <property type="entry name" value="Pkinase"/>
    <property type="match status" value="1"/>
</dbReference>
<dbReference type="SMART" id="SM00220">
    <property type="entry name" value="S_TKc"/>
    <property type="match status" value="1"/>
</dbReference>
<keyword evidence="2" id="KW-0418">Kinase</keyword>
<dbReference type="PROSITE" id="PS50011">
    <property type="entry name" value="PROTEIN_KINASE_DOM"/>
    <property type="match status" value="1"/>
</dbReference>
<accession>A0ABV8QRE4</accession>
<keyword evidence="2" id="KW-0808">Transferase</keyword>
<dbReference type="Gene3D" id="1.10.510.10">
    <property type="entry name" value="Transferase(Phosphotransferase) domain 1"/>
    <property type="match status" value="1"/>
</dbReference>
<dbReference type="InterPro" id="IPR011009">
    <property type="entry name" value="Kinase-like_dom_sf"/>
</dbReference>
<dbReference type="InterPro" id="IPR000719">
    <property type="entry name" value="Prot_kinase_dom"/>
</dbReference>
<gene>
    <name evidence="2" type="ORF">ACFOWM_05535</name>
</gene>
<dbReference type="GO" id="GO:0016301">
    <property type="term" value="F:kinase activity"/>
    <property type="evidence" value="ECO:0007669"/>
    <property type="project" value="UniProtKB-KW"/>
</dbReference>
<evidence type="ECO:0000259" key="1">
    <source>
        <dbReference type="PROSITE" id="PS50011"/>
    </source>
</evidence>
<dbReference type="PROSITE" id="PS00108">
    <property type="entry name" value="PROTEIN_KINASE_ST"/>
    <property type="match status" value="1"/>
</dbReference>
<dbReference type="PANTHER" id="PTHR44167:SF30">
    <property type="entry name" value="PHOSPHORYLASE KINASE"/>
    <property type="match status" value="1"/>
</dbReference>
<protein>
    <submittedName>
        <fullName evidence="2">Protein kinase</fullName>
    </submittedName>
</protein>
<dbReference type="RefSeq" id="WP_379707683.1">
    <property type="nucleotide sequence ID" value="NZ_JBHSCZ010000001.1"/>
</dbReference>
<proteinExistence type="predicted"/>
<keyword evidence="3" id="KW-1185">Reference proteome</keyword>
<dbReference type="InterPro" id="IPR008271">
    <property type="entry name" value="Ser/Thr_kinase_AS"/>
</dbReference>
<evidence type="ECO:0000313" key="2">
    <source>
        <dbReference type="EMBL" id="MFC4262327.1"/>
    </source>
</evidence>
<dbReference type="Proteomes" id="UP001595907">
    <property type="component" value="Unassembled WGS sequence"/>
</dbReference>
<evidence type="ECO:0000313" key="3">
    <source>
        <dbReference type="Proteomes" id="UP001595907"/>
    </source>
</evidence>
<organism evidence="2 3">
    <name type="scientific">Ferruginibacter yonginensis</name>
    <dbReference type="NCBI Taxonomy" id="1310416"/>
    <lineage>
        <taxon>Bacteria</taxon>
        <taxon>Pseudomonadati</taxon>
        <taxon>Bacteroidota</taxon>
        <taxon>Chitinophagia</taxon>
        <taxon>Chitinophagales</taxon>
        <taxon>Chitinophagaceae</taxon>
        <taxon>Ferruginibacter</taxon>
    </lineage>
</organism>
<name>A0ABV8QRE4_9BACT</name>